<evidence type="ECO:0000256" key="10">
    <source>
        <dbReference type="ARBA" id="ARBA00023239"/>
    </source>
</evidence>
<evidence type="ECO:0000256" key="2">
    <source>
        <dbReference type="ARBA" id="ARBA00022485"/>
    </source>
</evidence>
<keyword evidence="9 12" id="KW-0501">Molybdenum cofactor biosynthesis</keyword>
<dbReference type="Pfam" id="PF04055">
    <property type="entry name" value="Radical_SAM"/>
    <property type="match status" value="1"/>
</dbReference>
<dbReference type="GO" id="GO:0006777">
    <property type="term" value="P:Mo-molybdopterin cofactor biosynthetic process"/>
    <property type="evidence" value="ECO:0007669"/>
    <property type="project" value="UniProtKB-UniRule"/>
</dbReference>
<keyword evidence="3 12" id="KW-0949">S-adenosyl-L-methionine</keyword>
<evidence type="ECO:0000256" key="5">
    <source>
        <dbReference type="ARBA" id="ARBA00022741"/>
    </source>
</evidence>
<dbReference type="SFLD" id="SFLDG01386">
    <property type="entry name" value="main_SPASM_domain-containing"/>
    <property type="match status" value="1"/>
</dbReference>
<keyword evidence="6 12" id="KW-0408">Iron</keyword>
<dbReference type="GO" id="GO:0061798">
    <property type="term" value="F:GTP 3',8'-cyclase activity"/>
    <property type="evidence" value="ECO:0007669"/>
    <property type="project" value="UniProtKB-UniRule"/>
</dbReference>
<evidence type="ECO:0000313" key="14">
    <source>
        <dbReference type="EMBL" id="QYM80727.1"/>
    </source>
</evidence>
<feature type="binding site" evidence="12">
    <location>
        <begin position="262"/>
        <end position="264"/>
    </location>
    <ligand>
        <name>GTP</name>
        <dbReference type="ChEBI" id="CHEBI:37565"/>
    </ligand>
</feature>
<feature type="binding site" evidence="12">
    <location>
        <position position="67"/>
    </location>
    <ligand>
        <name>GTP</name>
        <dbReference type="ChEBI" id="CHEBI:37565"/>
    </ligand>
</feature>
<feature type="binding site" evidence="12">
    <location>
        <position position="159"/>
    </location>
    <ligand>
        <name>GTP</name>
        <dbReference type="ChEBI" id="CHEBI:37565"/>
    </ligand>
</feature>
<dbReference type="GO" id="GO:0051539">
    <property type="term" value="F:4 iron, 4 sulfur cluster binding"/>
    <property type="evidence" value="ECO:0007669"/>
    <property type="project" value="UniProtKB-UniRule"/>
</dbReference>
<dbReference type="PROSITE" id="PS51918">
    <property type="entry name" value="RADICAL_SAM"/>
    <property type="match status" value="1"/>
</dbReference>
<dbReference type="InterPro" id="IPR040064">
    <property type="entry name" value="MoaA-like"/>
</dbReference>
<gene>
    <name evidence="12 14" type="primary">moaA</name>
    <name evidence="14" type="ORF">K0B96_00400</name>
</gene>
<organism evidence="14 15">
    <name type="scientific">Horticoccus luteus</name>
    <dbReference type="NCBI Taxonomy" id="2862869"/>
    <lineage>
        <taxon>Bacteria</taxon>
        <taxon>Pseudomonadati</taxon>
        <taxon>Verrucomicrobiota</taxon>
        <taxon>Opitutia</taxon>
        <taxon>Opitutales</taxon>
        <taxon>Opitutaceae</taxon>
        <taxon>Horticoccus</taxon>
    </lineage>
</organism>
<feature type="binding site" evidence="12">
    <location>
        <position position="122"/>
    </location>
    <ligand>
        <name>S-adenosyl-L-methionine</name>
        <dbReference type="ChEBI" id="CHEBI:59789"/>
    </ligand>
</feature>
<evidence type="ECO:0000256" key="6">
    <source>
        <dbReference type="ARBA" id="ARBA00023004"/>
    </source>
</evidence>
<sequence>MRDRLHRPLRDLRISVTDRCNFRCPYCMPKEVFGAGHAFLKDPQLMSLGELVRIAGAFRALGVEKVRLTGGEPLLRADVPDLVRALKQELGLPDVALTTNGWMLEKRAAALKAAGLDRVNVSVDSLDEARAGQLNGLGFNVARVLRGVDAAAAAGLPVKINTVVQRGVNDGEVLALCEYFRARGHTVRFIEFMDVGNTNHWSAERVVPARELVARIAAQWPLEPVGPAYRGEVAARYRYVDGAGEIGVISSVTEPFCRDCHRARLSADGKLYTCLFTSLGHDVLGRLRGGASDGEMAEYLAGIWGARTDRYSDERAELLAAGQTRPKVEMSYIGG</sequence>
<dbReference type="Proteomes" id="UP000825051">
    <property type="component" value="Chromosome"/>
</dbReference>
<comment type="pathway">
    <text evidence="12">Cofactor biosynthesis; molybdopterin biosynthesis.</text>
</comment>
<dbReference type="InterPro" id="IPR000385">
    <property type="entry name" value="MoaA_NifB_PqqE_Fe-S-bd_CS"/>
</dbReference>
<comment type="cofactor">
    <cofactor evidence="12">
        <name>[4Fe-4S] cluster</name>
        <dbReference type="ChEBI" id="CHEBI:49883"/>
    </cofactor>
    <text evidence="12">Binds 2 [4Fe-4S] clusters. Binds 1 [4Fe-4S] cluster coordinated with 3 cysteines and an exchangeable S-adenosyl-L-methionine and 1 [4Fe-4S] cluster coordinated with 3 cysteines and the GTP-derived substrate.</text>
</comment>
<comment type="subunit">
    <text evidence="12">Monomer and homodimer.</text>
</comment>
<keyword evidence="7 12" id="KW-0411">Iron-sulfur</keyword>
<feature type="binding site" evidence="12">
    <location>
        <position position="260"/>
    </location>
    <ligand>
        <name>[4Fe-4S] cluster</name>
        <dbReference type="ChEBI" id="CHEBI:49883"/>
        <label>2</label>
        <note>4Fe-4S-substrate</note>
    </ligand>
</feature>
<dbReference type="SFLD" id="SFLDG01067">
    <property type="entry name" value="SPASM/twitch_domain_containing"/>
    <property type="match status" value="1"/>
</dbReference>
<evidence type="ECO:0000256" key="4">
    <source>
        <dbReference type="ARBA" id="ARBA00022723"/>
    </source>
</evidence>
<dbReference type="CDD" id="cd21117">
    <property type="entry name" value="Twitch_MoaA"/>
    <property type="match status" value="1"/>
</dbReference>
<name>A0A8F9TZ78_9BACT</name>
<comment type="similarity">
    <text evidence="12">Belongs to the radical SAM superfamily. MoaA family.</text>
</comment>
<dbReference type="KEGG" id="ole:K0B96_00400"/>
<feature type="binding site" evidence="12">
    <location>
        <position position="274"/>
    </location>
    <ligand>
        <name>[4Fe-4S] cluster</name>
        <dbReference type="ChEBI" id="CHEBI:49883"/>
        <label>2</label>
        <note>4Fe-4S-substrate</note>
    </ligand>
</feature>
<dbReference type="UniPathway" id="UPA00344"/>
<feature type="binding site" evidence="12">
    <location>
        <position position="193"/>
    </location>
    <ligand>
        <name>S-adenosyl-L-methionine</name>
        <dbReference type="ChEBI" id="CHEBI:59789"/>
    </ligand>
</feature>
<dbReference type="NCBIfam" id="TIGR02666">
    <property type="entry name" value="moaA"/>
    <property type="match status" value="1"/>
</dbReference>
<dbReference type="InterPro" id="IPR058240">
    <property type="entry name" value="rSAM_sf"/>
</dbReference>
<evidence type="ECO:0000313" key="15">
    <source>
        <dbReference type="Proteomes" id="UP000825051"/>
    </source>
</evidence>
<dbReference type="PANTHER" id="PTHR22960:SF0">
    <property type="entry name" value="MOLYBDENUM COFACTOR BIOSYNTHESIS PROTEIN 1"/>
    <property type="match status" value="1"/>
</dbReference>
<accession>A0A8F9TZ78</accession>
<protein>
    <recommendedName>
        <fullName evidence="1 12">GTP 3',8-cyclase</fullName>
        <ecNumber evidence="1 12">4.1.99.22</ecNumber>
    </recommendedName>
    <alternativeName>
        <fullName evidence="12">Molybdenum cofactor biosynthesis protein A</fullName>
    </alternativeName>
</protein>
<evidence type="ECO:0000256" key="12">
    <source>
        <dbReference type="HAMAP-Rule" id="MF_01225"/>
    </source>
</evidence>
<dbReference type="InterPro" id="IPR013785">
    <property type="entry name" value="Aldolase_TIM"/>
</dbReference>
<dbReference type="InterPro" id="IPR007197">
    <property type="entry name" value="rSAM"/>
</dbReference>
<proteinExistence type="inferred from homology"/>
<keyword evidence="4 12" id="KW-0479">Metal-binding</keyword>
<dbReference type="SUPFAM" id="SSF102114">
    <property type="entry name" value="Radical SAM enzymes"/>
    <property type="match status" value="1"/>
</dbReference>
<dbReference type="GO" id="GO:0046872">
    <property type="term" value="F:metal ion binding"/>
    <property type="evidence" value="ECO:0007669"/>
    <property type="project" value="UniProtKB-KW"/>
</dbReference>
<feature type="domain" description="Radical SAM core" evidence="13">
    <location>
        <begin position="4"/>
        <end position="222"/>
    </location>
</feature>
<feature type="binding site" evidence="12">
    <location>
        <position position="24"/>
    </location>
    <ligand>
        <name>[4Fe-4S] cluster</name>
        <dbReference type="ChEBI" id="CHEBI:49883"/>
        <label>1</label>
        <note>4Fe-4S-S-AdoMet</note>
    </ligand>
</feature>
<dbReference type="InterPro" id="IPR010505">
    <property type="entry name" value="MoaA_twitch"/>
</dbReference>
<dbReference type="EC" id="4.1.99.22" evidence="1 12"/>
<evidence type="ECO:0000256" key="9">
    <source>
        <dbReference type="ARBA" id="ARBA00023150"/>
    </source>
</evidence>
<dbReference type="CDD" id="cd01335">
    <property type="entry name" value="Radical_SAM"/>
    <property type="match status" value="1"/>
</dbReference>
<feature type="binding site" evidence="12">
    <location>
        <position position="98"/>
    </location>
    <ligand>
        <name>GTP</name>
        <dbReference type="ChEBI" id="CHEBI:37565"/>
    </ligand>
</feature>
<feature type="binding site" evidence="12">
    <location>
        <position position="13"/>
    </location>
    <ligand>
        <name>GTP</name>
        <dbReference type="ChEBI" id="CHEBI:37565"/>
    </ligand>
</feature>
<evidence type="ECO:0000256" key="11">
    <source>
        <dbReference type="ARBA" id="ARBA00048697"/>
    </source>
</evidence>
<dbReference type="InterPro" id="IPR006638">
    <property type="entry name" value="Elp3/MiaA/NifB-like_rSAM"/>
</dbReference>
<dbReference type="GO" id="GO:0005525">
    <property type="term" value="F:GTP binding"/>
    <property type="evidence" value="ECO:0007669"/>
    <property type="project" value="UniProtKB-UniRule"/>
</dbReference>
<feature type="binding site" evidence="12">
    <location>
        <position position="27"/>
    </location>
    <ligand>
        <name>[4Fe-4S] cluster</name>
        <dbReference type="ChEBI" id="CHEBI:49883"/>
        <label>1</label>
        <note>4Fe-4S-S-AdoMet</note>
    </ligand>
</feature>
<keyword evidence="2 12" id="KW-0004">4Fe-4S</keyword>
<dbReference type="InterPro" id="IPR013483">
    <property type="entry name" value="MoaA"/>
</dbReference>
<dbReference type="HAMAP" id="MF_01225_B">
    <property type="entry name" value="MoaA_B"/>
    <property type="match status" value="1"/>
</dbReference>
<comment type="function">
    <text evidence="12">Catalyzes the cyclization of GTP to (8S)-3',8-cyclo-7,8-dihydroguanosine 5'-triphosphate.</text>
</comment>
<evidence type="ECO:0000256" key="8">
    <source>
        <dbReference type="ARBA" id="ARBA00023134"/>
    </source>
</evidence>
<dbReference type="SMART" id="SM00729">
    <property type="entry name" value="Elp3"/>
    <property type="match status" value="1"/>
</dbReference>
<evidence type="ECO:0000259" key="13">
    <source>
        <dbReference type="PROSITE" id="PS51918"/>
    </source>
</evidence>
<dbReference type="Pfam" id="PF06463">
    <property type="entry name" value="Mob_synth_C"/>
    <property type="match status" value="1"/>
</dbReference>
<dbReference type="Gene3D" id="3.20.20.70">
    <property type="entry name" value="Aldolase class I"/>
    <property type="match status" value="1"/>
</dbReference>
<keyword evidence="8 12" id="KW-0342">GTP-binding</keyword>
<keyword evidence="10 12" id="KW-0456">Lyase</keyword>
<keyword evidence="5 12" id="KW-0547">Nucleotide-binding</keyword>
<feature type="binding site" evidence="12">
    <location>
        <position position="26"/>
    </location>
    <ligand>
        <name>S-adenosyl-L-methionine</name>
        <dbReference type="ChEBI" id="CHEBI:59789"/>
    </ligand>
</feature>
<dbReference type="AlphaFoldDB" id="A0A8F9TZ78"/>
<feature type="binding site" evidence="12">
    <location>
        <position position="257"/>
    </location>
    <ligand>
        <name>[4Fe-4S] cluster</name>
        <dbReference type="ChEBI" id="CHEBI:49883"/>
        <label>2</label>
        <note>4Fe-4S-substrate</note>
    </ligand>
</feature>
<dbReference type="SFLD" id="SFLDG01383">
    <property type="entry name" value="cyclic_pyranopterin_phosphate"/>
    <property type="match status" value="1"/>
</dbReference>
<dbReference type="SFLD" id="SFLDS00029">
    <property type="entry name" value="Radical_SAM"/>
    <property type="match status" value="1"/>
</dbReference>
<reference evidence="14" key="1">
    <citation type="submission" date="2021-08" db="EMBL/GenBank/DDBJ databases">
        <title>Genome of a novel bacterium of the phylum Verrucomicrobia, Oleiharenicola sp. KSB-15.</title>
        <authorList>
            <person name="Chung J.-H."/>
            <person name="Ahn J.-H."/>
            <person name="Yoon Y."/>
            <person name="Kim D.-Y."/>
            <person name="An S.-H."/>
            <person name="Park I."/>
            <person name="Yeon J."/>
        </authorList>
    </citation>
    <scope>NUCLEOTIDE SEQUENCE</scope>
    <source>
        <strain evidence="14">KSB-15</strain>
    </source>
</reference>
<feature type="binding site" evidence="12">
    <location>
        <position position="71"/>
    </location>
    <ligand>
        <name>S-adenosyl-L-methionine</name>
        <dbReference type="ChEBI" id="CHEBI:59789"/>
    </ligand>
</feature>
<feature type="binding site" evidence="12">
    <location>
        <position position="20"/>
    </location>
    <ligand>
        <name>[4Fe-4S] cluster</name>
        <dbReference type="ChEBI" id="CHEBI:49883"/>
        <label>1</label>
        <note>4Fe-4S-S-AdoMet</note>
    </ligand>
</feature>
<dbReference type="EMBL" id="CP080507">
    <property type="protein sequence ID" value="QYM80727.1"/>
    <property type="molecule type" value="Genomic_DNA"/>
</dbReference>
<comment type="catalytic activity">
    <reaction evidence="11 12">
        <text>GTP + AH2 + S-adenosyl-L-methionine = (8S)-3',8-cyclo-7,8-dihydroguanosine 5'-triphosphate + 5'-deoxyadenosine + L-methionine + A + H(+)</text>
        <dbReference type="Rhea" id="RHEA:49576"/>
        <dbReference type="ChEBI" id="CHEBI:13193"/>
        <dbReference type="ChEBI" id="CHEBI:15378"/>
        <dbReference type="ChEBI" id="CHEBI:17319"/>
        <dbReference type="ChEBI" id="CHEBI:17499"/>
        <dbReference type="ChEBI" id="CHEBI:37565"/>
        <dbReference type="ChEBI" id="CHEBI:57844"/>
        <dbReference type="ChEBI" id="CHEBI:59789"/>
        <dbReference type="ChEBI" id="CHEBI:131766"/>
        <dbReference type="EC" id="4.1.99.22"/>
    </reaction>
</comment>
<dbReference type="PROSITE" id="PS01305">
    <property type="entry name" value="MOAA_NIFB_PQQE"/>
    <property type="match status" value="1"/>
</dbReference>
<dbReference type="GO" id="GO:0061799">
    <property type="term" value="F:cyclic pyranopterin monophosphate synthase activity"/>
    <property type="evidence" value="ECO:0007669"/>
    <property type="project" value="TreeGrafter"/>
</dbReference>
<dbReference type="PANTHER" id="PTHR22960">
    <property type="entry name" value="MOLYBDOPTERIN COFACTOR SYNTHESIS PROTEIN A"/>
    <property type="match status" value="1"/>
</dbReference>
<evidence type="ECO:0000256" key="1">
    <source>
        <dbReference type="ARBA" id="ARBA00012167"/>
    </source>
</evidence>
<evidence type="ECO:0000256" key="7">
    <source>
        <dbReference type="ARBA" id="ARBA00023014"/>
    </source>
</evidence>
<evidence type="ECO:0000256" key="3">
    <source>
        <dbReference type="ARBA" id="ARBA00022691"/>
    </source>
</evidence>
<dbReference type="GO" id="GO:1904047">
    <property type="term" value="F:S-adenosyl-L-methionine binding"/>
    <property type="evidence" value="ECO:0007669"/>
    <property type="project" value="UniProtKB-UniRule"/>
</dbReference>
<keyword evidence="15" id="KW-1185">Reference proteome</keyword>
<dbReference type="InterPro" id="IPR050105">
    <property type="entry name" value="MoCo_biosynth_MoaA/MoaC"/>
</dbReference>